<organism evidence="2">
    <name type="scientific">Cacopsylla melanoneura</name>
    <dbReference type="NCBI Taxonomy" id="428564"/>
    <lineage>
        <taxon>Eukaryota</taxon>
        <taxon>Metazoa</taxon>
        <taxon>Ecdysozoa</taxon>
        <taxon>Arthropoda</taxon>
        <taxon>Hexapoda</taxon>
        <taxon>Insecta</taxon>
        <taxon>Pterygota</taxon>
        <taxon>Neoptera</taxon>
        <taxon>Paraneoptera</taxon>
        <taxon>Hemiptera</taxon>
        <taxon>Sternorrhyncha</taxon>
        <taxon>Psylloidea</taxon>
        <taxon>Psyllidae</taxon>
        <taxon>Psyllinae</taxon>
        <taxon>Cacopsylla</taxon>
    </lineage>
</organism>
<reference evidence="2" key="1">
    <citation type="submission" date="2021-05" db="EMBL/GenBank/DDBJ databases">
        <authorList>
            <person name="Alioto T."/>
            <person name="Alioto T."/>
            <person name="Gomez Garrido J."/>
        </authorList>
    </citation>
    <scope>NUCLEOTIDE SEQUENCE</scope>
</reference>
<sequence length="109" mass="13030">MSFVFLNLLITLLLYLLLFITDDNFIVDCCDIFKNIVGFFPLLLDGYLINDSVENELIVFNYYTKYEIGGNFFHRFYYFLSFLSFKTKNCVFVRKLVLYVNFKFTAVTR</sequence>
<feature type="signal peptide" evidence="1">
    <location>
        <begin position="1"/>
        <end position="22"/>
    </location>
</feature>
<keyword evidence="1" id="KW-0732">Signal</keyword>
<accession>A0A8D9BM73</accession>
<evidence type="ECO:0000256" key="1">
    <source>
        <dbReference type="SAM" id="SignalP"/>
    </source>
</evidence>
<feature type="chain" id="PRO_5034453746" evidence="1">
    <location>
        <begin position="23"/>
        <end position="109"/>
    </location>
</feature>
<dbReference type="EMBL" id="HBUF01642705">
    <property type="protein sequence ID" value="CAG6785290.1"/>
    <property type="molecule type" value="Transcribed_RNA"/>
</dbReference>
<dbReference type="AlphaFoldDB" id="A0A8D9BM73"/>
<evidence type="ECO:0000313" key="2">
    <source>
        <dbReference type="EMBL" id="CAG6785290.1"/>
    </source>
</evidence>
<proteinExistence type="predicted"/>
<protein>
    <submittedName>
        <fullName evidence="2">Uncharacterized protein</fullName>
    </submittedName>
</protein>
<name>A0A8D9BM73_9HEMI</name>